<comment type="subcellular location">
    <subcellularLocation>
        <location evidence="1">Cell membrane</location>
        <topology evidence="1">Peripheral membrane protein</topology>
    </subcellularLocation>
</comment>
<keyword evidence="5" id="KW-0046">Antibiotic resistance</keyword>
<keyword evidence="9" id="KW-1185">Reference proteome</keyword>
<dbReference type="GO" id="GO:0005524">
    <property type="term" value="F:ATP binding"/>
    <property type="evidence" value="ECO:0007669"/>
    <property type="project" value="UniProtKB-KW"/>
</dbReference>
<evidence type="ECO:0000256" key="4">
    <source>
        <dbReference type="ARBA" id="ARBA00022840"/>
    </source>
</evidence>
<dbReference type="Gene3D" id="3.40.50.300">
    <property type="entry name" value="P-loop containing nucleotide triphosphate hydrolases"/>
    <property type="match status" value="1"/>
</dbReference>
<dbReference type="Pfam" id="PF00005">
    <property type="entry name" value="ABC_tran"/>
    <property type="match status" value="1"/>
</dbReference>
<keyword evidence="2" id="KW-0813">Transport</keyword>
<keyword evidence="3" id="KW-0547">Nucleotide-binding</keyword>
<dbReference type="RefSeq" id="WP_344098636.1">
    <property type="nucleotide sequence ID" value="NZ_BAAANL010000001.1"/>
</dbReference>
<dbReference type="CDD" id="cd03230">
    <property type="entry name" value="ABC_DR_subfamily_A"/>
    <property type="match status" value="1"/>
</dbReference>
<comment type="caution">
    <text evidence="8">The sequence shown here is derived from an EMBL/GenBank/DDBJ whole genome shotgun (WGS) entry which is preliminary data.</text>
</comment>
<proteinExistence type="predicted"/>
<evidence type="ECO:0000259" key="7">
    <source>
        <dbReference type="PROSITE" id="PS50893"/>
    </source>
</evidence>
<sequence>MTEPQASDGTADPAIDVRDLWMRYGTKDVLTGVSFTAQRGEVLALLGPNGAGKSTTIEILEGFRTRSAGEVSVLGQDPLHGDEAWRARLGVVLQSWRDHGRWRVRELLGYLARFYVPFSTPEVQRPWDVDELLRTVGLTEHANLKIKALSGGQRRRLDVAIGIVGRPELVFLDEPTAGFDPHARREFHDLVHRLADFDNTTILLTTHDLDEAEKLADRILILDKGSIVANGSAEALARQMAQGAEVRWTIAGERHVHAVTEGDPTGFVRGLLAREPDVVDLEVRHASLEDTYMALVHRAETGQAESGGDRPETPGQAGGTPAEGASSEIEEVRS</sequence>
<accession>A0ABP4ZAN3</accession>
<dbReference type="Proteomes" id="UP001501094">
    <property type="component" value="Unassembled WGS sequence"/>
</dbReference>
<feature type="domain" description="ABC transporter" evidence="7">
    <location>
        <begin position="15"/>
        <end position="249"/>
    </location>
</feature>
<feature type="region of interest" description="Disordered" evidence="6">
    <location>
        <begin position="300"/>
        <end position="334"/>
    </location>
</feature>
<evidence type="ECO:0000313" key="8">
    <source>
        <dbReference type="EMBL" id="GAA1848121.1"/>
    </source>
</evidence>
<evidence type="ECO:0000256" key="6">
    <source>
        <dbReference type="SAM" id="MobiDB-lite"/>
    </source>
</evidence>
<dbReference type="InterPro" id="IPR050763">
    <property type="entry name" value="ABC_transporter_ATP-binding"/>
</dbReference>
<dbReference type="SMART" id="SM00382">
    <property type="entry name" value="AAA"/>
    <property type="match status" value="1"/>
</dbReference>
<evidence type="ECO:0000313" key="9">
    <source>
        <dbReference type="Proteomes" id="UP001501094"/>
    </source>
</evidence>
<dbReference type="InterPro" id="IPR017871">
    <property type="entry name" value="ABC_transporter-like_CS"/>
</dbReference>
<evidence type="ECO:0000256" key="5">
    <source>
        <dbReference type="ARBA" id="ARBA00023251"/>
    </source>
</evidence>
<name>A0ABP4ZAN3_9MICO</name>
<organism evidence="8 9">
    <name type="scientific">Myceligenerans crystallogenes</name>
    <dbReference type="NCBI Taxonomy" id="316335"/>
    <lineage>
        <taxon>Bacteria</taxon>
        <taxon>Bacillati</taxon>
        <taxon>Actinomycetota</taxon>
        <taxon>Actinomycetes</taxon>
        <taxon>Micrococcales</taxon>
        <taxon>Promicromonosporaceae</taxon>
        <taxon>Myceligenerans</taxon>
    </lineage>
</organism>
<dbReference type="EMBL" id="BAAANL010000001">
    <property type="protein sequence ID" value="GAA1848121.1"/>
    <property type="molecule type" value="Genomic_DNA"/>
</dbReference>
<dbReference type="PANTHER" id="PTHR42711">
    <property type="entry name" value="ABC TRANSPORTER ATP-BINDING PROTEIN"/>
    <property type="match status" value="1"/>
</dbReference>
<dbReference type="PANTHER" id="PTHR42711:SF16">
    <property type="entry name" value="ABC TRANSPORTER ATP-BINDING PROTEIN"/>
    <property type="match status" value="1"/>
</dbReference>
<evidence type="ECO:0000256" key="2">
    <source>
        <dbReference type="ARBA" id="ARBA00022448"/>
    </source>
</evidence>
<gene>
    <name evidence="8" type="ORF">GCM10009751_00290</name>
</gene>
<dbReference type="InterPro" id="IPR003593">
    <property type="entry name" value="AAA+_ATPase"/>
</dbReference>
<dbReference type="InterPro" id="IPR027417">
    <property type="entry name" value="P-loop_NTPase"/>
</dbReference>
<dbReference type="SUPFAM" id="SSF52540">
    <property type="entry name" value="P-loop containing nucleoside triphosphate hydrolases"/>
    <property type="match status" value="1"/>
</dbReference>
<protein>
    <submittedName>
        <fullName evidence="8">ABC transporter ATP-binding protein</fullName>
    </submittedName>
</protein>
<dbReference type="PROSITE" id="PS00211">
    <property type="entry name" value="ABC_TRANSPORTER_1"/>
    <property type="match status" value="1"/>
</dbReference>
<dbReference type="InterPro" id="IPR003439">
    <property type="entry name" value="ABC_transporter-like_ATP-bd"/>
</dbReference>
<dbReference type="PROSITE" id="PS50893">
    <property type="entry name" value="ABC_TRANSPORTER_2"/>
    <property type="match status" value="1"/>
</dbReference>
<evidence type="ECO:0000256" key="3">
    <source>
        <dbReference type="ARBA" id="ARBA00022741"/>
    </source>
</evidence>
<keyword evidence="4 8" id="KW-0067">ATP-binding</keyword>
<evidence type="ECO:0000256" key="1">
    <source>
        <dbReference type="ARBA" id="ARBA00004202"/>
    </source>
</evidence>
<reference evidence="9" key="1">
    <citation type="journal article" date="2019" name="Int. J. Syst. Evol. Microbiol.">
        <title>The Global Catalogue of Microorganisms (GCM) 10K type strain sequencing project: providing services to taxonomists for standard genome sequencing and annotation.</title>
        <authorList>
            <consortium name="The Broad Institute Genomics Platform"/>
            <consortium name="The Broad Institute Genome Sequencing Center for Infectious Disease"/>
            <person name="Wu L."/>
            <person name="Ma J."/>
        </authorList>
    </citation>
    <scope>NUCLEOTIDE SEQUENCE [LARGE SCALE GENOMIC DNA]</scope>
    <source>
        <strain evidence="9">JCM 14326</strain>
    </source>
</reference>